<sequence length="469" mass="50819">MAAKVLLVEDDRALREALADTLALAGHDYRAVDCAEAALDALAEESFGLVVSDVNMPGMDGHQLLAQIRQRQPQLPVLLMTAYGAVERAVEAMRQGAADYLVKPFEPKALLALVERHALGRLSALEQDGPVALEPASLQLLELASRVAQSDSTVLITGESGTGKEVLARYIHQQSPRAAQPFIAINCAAIPDNMLEATLFGHEKGAFTGAVASAPGKFELADKGTILLDEISEMPMALQAKLLRVLQEREVERVGARKPISLDIRVLATSNRDLAGEVAAGRFREDLYYRLSVFPLAWRPLRERPADIVPLAERLLAKHVKKMNHSPIRLSPQAQACLVSHAWPGNVRELDNAIQRALILQQGGLIQPQDLCLTAPIGFAPAAQPQLVAVPAGAPSGAALAEVPAAEAGDLGEDLRRREFQVIIDTLRSERGRRKEAAERLGISPRTLRYKLAQMRDAGLDVEAYLYAS</sequence>
<keyword evidence="10" id="KW-1185">Reference proteome</keyword>
<dbReference type="Pfam" id="PF25601">
    <property type="entry name" value="AAA_lid_14"/>
    <property type="match status" value="1"/>
</dbReference>
<dbReference type="InterPro" id="IPR002197">
    <property type="entry name" value="HTH_Fis"/>
</dbReference>
<feature type="modified residue" description="4-aspartylphosphate" evidence="6">
    <location>
        <position position="53"/>
    </location>
</feature>
<name>A0ABY5H4S9_9PSED</name>
<dbReference type="Gene3D" id="1.10.10.60">
    <property type="entry name" value="Homeodomain-like"/>
    <property type="match status" value="1"/>
</dbReference>
<evidence type="ECO:0000256" key="3">
    <source>
        <dbReference type="ARBA" id="ARBA00023015"/>
    </source>
</evidence>
<evidence type="ECO:0000256" key="5">
    <source>
        <dbReference type="ARBA" id="ARBA00023163"/>
    </source>
</evidence>
<dbReference type="InterPro" id="IPR002078">
    <property type="entry name" value="Sigma_54_int"/>
</dbReference>
<dbReference type="PANTHER" id="PTHR32071:SF21">
    <property type="entry name" value="TRANSCRIPTIONAL REGULATORY PROTEIN FLGR"/>
    <property type="match status" value="1"/>
</dbReference>
<dbReference type="SMART" id="SM00382">
    <property type="entry name" value="AAA"/>
    <property type="match status" value="1"/>
</dbReference>
<organism evidence="9 10">
    <name type="scientific">Pseudomonas benzenivorans</name>
    <dbReference type="NCBI Taxonomy" id="556533"/>
    <lineage>
        <taxon>Bacteria</taxon>
        <taxon>Pseudomonadati</taxon>
        <taxon>Pseudomonadota</taxon>
        <taxon>Gammaproteobacteria</taxon>
        <taxon>Pseudomonadales</taxon>
        <taxon>Pseudomonadaceae</taxon>
        <taxon>Pseudomonas</taxon>
    </lineage>
</organism>
<evidence type="ECO:0000256" key="2">
    <source>
        <dbReference type="ARBA" id="ARBA00022840"/>
    </source>
</evidence>
<dbReference type="CDD" id="cd00009">
    <property type="entry name" value="AAA"/>
    <property type="match status" value="1"/>
</dbReference>
<accession>A0ABY5H4S9</accession>
<keyword evidence="6" id="KW-0597">Phosphoprotein</keyword>
<dbReference type="InterPro" id="IPR011006">
    <property type="entry name" value="CheY-like_superfamily"/>
</dbReference>
<feature type="domain" description="Sigma-54 factor interaction" evidence="7">
    <location>
        <begin position="130"/>
        <end position="359"/>
    </location>
</feature>
<dbReference type="InterPro" id="IPR025944">
    <property type="entry name" value="Sigma_54_int_dom_CS"/>
</dbReference>
<dbReference type="InterPro" id="IPR027417">
    <property type="entry name" value="P-loop_NTPase"/>
</dbReference>
<dbReference type="InterPro" id="IPR003593">
    <property type="entry name" value="AAA+_ATPase"/>
</dbReference>
<dbReference type="PROSITE" id="PS00675">
    <property type="entry name" value="SIGMA54_INTERACT_1"/>
    <property type="match status" value="1"/>
</dbReference>
<protein>
    <submittedName>
        <fullName evidence="9">Sigma-54-dependent response regulator transcription factor FleR</fullName>
    </submittedName>
</protein>
<dbReference type="PROSITE" id="PS00676">
    <property type="entry name" value="SIGMA54_INTERACT_2"/>
    <property type="match status" value="1"/>
</dbReference>
<evidence type="ECO:0000313" key="9">
    <source>
        <dbReference type="EMBL" id="UTW07303.1"/>
    </source>
</evidence>
<dbReference type="Pfam" id="PF02954">
    <property type="entry name" value="HTH_8"/>
    <property type="match status" value="1"/>
</dbReference>
<dbReference type="PROSITE" id="PS00688">
    <property type="entry name" value="SIGMA54_INTERACT_3"/>
    <property type="match status" value="1"/>
</dbReference>
<dbReference type="SUPFAM" id="SSF46689">
    <property type="entry name" value="Homeodomain-like"/>
    <property type="match status" value="1"/>
</dbReference>
<dbReference type="PROSITE" id="PS50110">
    <property type="entry name" value="RESPONSE_REGULATORY"/>
    <property type="match status" value="1"/>
</dbReference>
<dbReference type="InterPro" id="IPR058031">
    <property type="entry name" value="AAA_lid_NorR"/>
</dbReference>
<dbReference type="Pfam" id="PF00158">
    <property type="entry name" value="Sigma54_activat"/>
    <property type="match status" value="1"/>
</dbReference>
<evidence type="ECO:0000259" key="8">
    <source>
        <dbReference type="PROSITE" id="PS50110"/>
    </source>
</evidence>
<dbReference type="Gene3D" id="3.40.50.300">
    <property type="entry name" value="P-loop containing nucleotide triphosphate hydrolases"/>
    <property type="match status" value="1"/>
</dbReference>
<evidence type="ECO:0000259" key="7">
    <source>
        <dbReference type="PROSITE" id="PS50045"/>
    </source>
</evidence>
<dbReference type="PRINTS" id="PR01590">
    <property type="entry name" value="HTHFIS"/>
</dbReference>
<dbReference type="Gene3D" id="3.40.50.2300">
    <property type="match status" value="1"/>
</dbReference>
<evidence type="ECO:0000256" key="1">
    <source>
        <dbReference type="ARBA" id="ARBA00022741"/>
    </source>
</evidence>
<gene>
    <name evidence="9" type="primary">fleR</name>
    <name evidence="9" type="ORF">KDW96_19395</name>
</gene>
<keyword evidence="3" id="KW-0805">Transcription regulation</keyword>
<feature type="domain" description="Response regulatory" evidence="8">
    <location>
        <begin position="4"/>
        <end position="118"/>
    </location>
</feature>
<keyword evidence="5" id="KW-0804">Transcription</keyword>
<dbReference type="PROSITE" id="PS50045">
    <property type="entry name" value="SIGMA54_INTERACT_4"/>
    <property type="match status" value="1"/>
</dbReference>
<proteinExistence type="predicted"/>
<dbReference type="SUPFAM" id="SSF52540">
    <property type="entry name" value="P-loop containing nucleoside triphosphate hydrolases"/>
    <property type="match status" value="1"/>
</dbReference>
<keyword evidence="2" id="KW-0067">ATP-binding</keyword>
<dbReference type="EMBL" id="CP073346">
    <property type="protein sequence ID" value="UTW07303.1"/>
    <property type="molecule type" value="Genomic_DNA"/>
</dbReference>
<evidence type="ECO:0000313" key="10">
    <source>
        <dbReference type="Proteomes" id="UP001059672"/>
    </source>
</evidence>
<dbReference type="Proteomes" id="UP001059672">
    <property type="component" value="Chromosome"/>
</dbReference>
<dbReference type="PANTHER" id="PTHR32071">
    <property type="entry name" value="TRANSCRIPTIONAL REGULATORY PROTEIN"/>
    <property type="match status" value="1"/>
</dbReference>
<evidence type="ECO:0000256" key="4">
    <source>
        <dbReference type="ARBA" id="ARBA00023125"/>
    </source>
</evidence>
<reference evidence="9" key="1">
    <citation type="submission" date="2021-04" db="EMBL/GenBank/DDBJ databases">
        <title>Oceanospirillales bacteria with DddD are important DMSP degraders in coastal seawater.</title>
        <authorList>
            <person name="Liu J."/>
        </authorList>
    </citation>
    <scope>NUCLEOTIDE SEQUENCE</scope>
    <source>
        <strain evidence="9">D13-4</strain>
    </source>
</reference>
<dbReference type="SUPFAM" id="SSF52172">
    <property type="entry name" value="CheY-like"/>
    <property type="match status" value="1"/>
</dbReference>
<keyword evidence="1" id="KW-0547">Nucleotide-binding</keyword>
<keyword evidence="4" id="KW-0238">DNA-binding</keyword>
<dbReference type="RefSeq" id="WP_255837876.1">
    <property type="nucleotide sequence ID" value="NZ_CP073346.1"/>
</dbReference>
<evidence type="ECO:0000256" key="6">
    <source>
        <dbReference type="PROSITE-ProRule" id="PRU00169"/>
    </source>
</evidence>
<dbReference type="Pfam" id="PF00072">
    <property type="entry name" value="Response_reg"/>
    <property type="match status" value="1"/>
</dbReference>
<dbReference type="InterPro" id="IPR025943">
    <property type="entry name" value="Sigma_54_int_dom_ATP-bd_2"/>
</dbReference>
<dbReference type="Gene3D" id="1.10.8.60">
    <property type="match status" value="1"/>
</dbReference>
<dbReference type="SMART" id="SM00448">
    <property type="entry name" value="REC"/>
    <property type="match status" value="1"/>
</dbReference>
<dbReference type="InterPro" id="IPR009057">
    <property type="entry name" value="Homeodomain-like_sf"/>
</dbReference>
<dbReference type="InterPro" id="IPR025662">
    <property type="entry name" value="Sigma_54_int_dom_ATP-bd_1"/>
</dbReference>
<dbReference type="InterPro" id="IPR001789">
    <property type="entry name" value="Sig_transdc_resp-reg_receiver"/>
</dbReference>